<dbReference type="AlphaFoldDB" id="A0A1M6IUT0"/>
<dbReference type="Gene3D" id="1.10.1200.10">
    <property type="entry name" value="ACP-like"/>
    <property type="match status" value="1"/>
</dbReference>
<dbReference type="SUPFAM" id="SSF47336">
    <property type="entry name" value="ACP-like"/>
    <property type="match status" value="1"/>
</dbReference>
<dbReference type="STRING" id="1121302.SAMN02745163_01823"/>
<proteinExistence type="predicted"/>
<protein>
    <submittedName>
        <fullName evidence="1">Acyl carrier protein</fullName>
    </submittedName>
</protein>
<sequence length="97" mass="11593">MNKIFKEEDIKIKLKDIFINSLNIDPNYMTEKNYDSNLLGNIWRFTPRDLVYLFFEVEEKFFIKIPEENIINGDFKTFNNIVKIINKQLNNISSEPA</sequence>
<dbReference type="EMBL" id="FQZB01000008">
    <property type="protein sequence ID" value="SHJ38182.1"/>
    <property type="molecule type" value="Genomic_DNA"/>
</dbReference>
<dbReference type="InterPro" id="IPR036736">
    <property type="entry name" value="ACP-like_sf"/>
</dbReference>
<dbReference type="InterPro" id="IPR023972">
    <property type="entry name" value="CHP04069_acyl_carrier-rel"/>
</dbReference>
<dbReference type="RefSeq" id="WP_072986366.1">
    <property type="nucleotide sequence ID" value="NZ_FQZB01000008.1"/>
</dbReference>
<name>A0A1M6IUT0_9CLOT</name>
<keyword evidence="2" id="KW-1185">Reference proteome</keyword>
<dbReference type="Proteomes" id="UP000184310">
    <property type="component" value="Unassembled WGS sequence"/>
</dbReference>
<gene>
    <name evidence="1" type="ORF">SAMN02745163_01823</name>
</gene>
<reference evidence="1 2" key="1">
    <citation type="submission" date="2016-11" db="EMBL/GenBank/DDBJ databases">
        <authorList>
            <person name="Jaros S."/>
            <person name="Januszkiewicz K."/>
            <person name="Wedrychowicz H."/>
        </authorList>
    </citation>
    <scope>NUCLEOTIDE SEQUENCE [LARGE SCALE GENOMIC DNA]</scope>
    <source>
        <strain evidence="1 2">DSM 21758</strain>
    </source>
</reference>
<organism evidence="1 2">
    <name type="scientific">Clostridium cavendishii DSM 21758</name>
    <dbReference type="NCBI Taxonomy" id="1121302"/>
    <lineage>
        <taxon>Bacteria</taxon>
        <taxon>Bacillati</taxon>
        <taxon>Bacillota</taxon>
        <taxon>Clostridia</taxon>
        <taxon>Eubacteriales</taxon>
        <taxon>Clostridiaceae</taxon>
        <taxon>Clostridium</taxon>
    </lineage>
</organism>
<accession>A0A1M6IUT0</accession>
<evidence type="ECO:0000313" key="2">
    <source>
        <dbReference type="Proteomes" id="UP000184310"/>
    </source>
</evidence>
<dbReference type="NCBIfam" id="TIGR04069">
    <property type="entry name" value="ocin_ACP_rel"/>
    <property type="match status" value="1"/>
</dbReference>
<evidence type="ECO:0000313" key="1">
    <source>
        <dbReference type="EMBL" id="SHJ38182.1"/>
    </source>
</evidence>